<keyword evidence="3" id="KW-0812">Transmembrane</keyword>
<evidence type="ECO:0000256" key="1">
    <source>
        <dbReference type="ARBA" id="ARBA00022729"/>
    </source>
</evidence>
<dbReference type="EMBL" id="JABUKG010000003">
    <property type="protein sequence ID" value="MBY6319945.1"/>
    <property type="molecule type" value="Genomic_DNA"/>
</dbReference>
<evidence type="ECO:0000313" key="5">
    <source>
        <dbReference type="EMBL" id="MBY6319945.1"/>
    </source>
</evidence>
<evidence type="ECO:0000256" key="3">
    <source>
        <dbReference type="SAM" id="Phobius"/>
    </source>
</evidence>
<reference evidence="5 6" key="1">
    <citation type="submission" date="2020-06" db="EMBL/GenBank/DDBJ databases">
        <title>Taxonomy, biology and ecology of Rhodococcus bacteria occurring in California pistachio and other woody hosts as revealed by genome sequence analyses.</title>
        <authorList>
            <person name="Gai Y."/>
            <person name="Riely B."/>
        </authorList>
    </citation>
    <scope>NUCLEOTIDE SEQUENCE [LARGE SCALE GENOMIC DNA]</scope>
    <source>
        <strain evidence="5 6">BP-284</strain>
    </source>
</reference>
<feature type="region of interest" description="Disordered" evidence="2">
    <location>
        <begin position="47"/>
        <end position="78"/>
    </location>
</feature>
<gene>
    <name evidence="5" type="ORF">HQ605_03820</name>
</gene>
<feature type="transmembrane region" description="Helical" evidence="3">
    <location>
        <begin position="20"/>
        <end position="42"/>
    </location>
</feature>
<dbReference type="RefSeq" id="WP_068105039.1">
    <property type="nucleotide sequence ID" value="NZ_JABUKE010000010.1"/>
</dbReference>
<dbReference type="InterPro" id="IPR029050">
    <property type="entry name" value="Immunoprotect_excell_Ig-like"/>
</dbReference>
<keyword evidence="1" id="KW-0732">Signal</keyword>
<keyword evidence="3" id="KW-1133">Transmembrane helix</keyword>
<dbReference type="Pfam" id="PF11611">
    <property type="entry name" value="DUF4352"/>
    <property type="match status" value="1"/>
</dbReference>
<name>A0ABS7NR61_9NOCA</name>
<dbReference type="InterPro" id="IPR029051">
    <property type="entry name" value="DUF4352"/>
</dbReference>
<evidence type="ECO:0000313" key="6">
    <source>
        <dbReference type="Proteomes" id="UP001520140"/>
    </source>
</evidence>
<protein>
    <submittedName>
        <fullName evidence="5">DUF4352 domain-containing protein</fullName>
    </submittedName>
</protein>
<evidence type="ECO:0000259" key="4">
    <source>
        <dbReference type="Pfam" id="PF11611"/>
    </source>
</evidence>
<proteinExistence type="predicted"/>
<feature type="compositionally biased region" description="Low complexity" evidence="2">
    <location>
        <begin position="60"/>
        <end position="72"/>
    </location>
</feature>
<keyword evidence="6" id="KW-1185">Reference proteome</keyword>
<sequence>MTQPPRNPYPQQPPAKKNWFLRHKILTVLGALIVIGVVVNLAGGGGESGSGGGVDNTTSQAAPNAEAPAEGGQTPGIGAAVQDGKFEFVVQNVERGVTSVGDQFTSQTPQGEYVLVTVNVTNIGNEQQLFDTTSQKLLDAQGREYSTDTVATVTEDPNLGFSQINPGNSLVATLVFDIPTGVSPSEIELHDSLFSGGVTVALG</sequence>
<evidence type="ECO:0000256" key="2">
    <source>
        <dbReference type="SAM" id="MobiDB-lite"/>
    </source>
</evidence>
<organism evidence="5 6">
    <name type="scientific">Rhodococcoides kroppenstedtii</name>
    <dbReference type="NCBI Taxonomy" id="293050"/>
    <lineage>
        <taxon>Bacteria</taxon>
        <taxon>Bacillati</taxon>
        <taxon>Actinomycetota</taxon>
        <taxon>Actinomycetes</taxon>
        <taxon>Mycobacteriales</taxon>
        <taxon>Nocardiaceae</taxon>
        <taxon>Rhodococcoides</taxon>
    </lineage>
</organism>
<feature type="domain" description="DUF4352" evidence="4">
    <location>
        <begin position="76"/>
        <end position="197"/>
    </location>
</feature>
<accession>A0ABS7NR61</accession>
<dbReference type="Proteomes" id="UP001520140">
    <property type="component" value="Unassembled WGS sequence"/>
</dbReference>
<comment type="caution">
    <text evidence="5">The sequence shown here is derived from an EMBL/GenBank/DDBJ whole genome shotgun (WGS) entry which is preliminary data.</text>
</comment>
<dbReference type="Gene3D" id="2.60.40.1240">
    <property type="match status" value="1"/>
</dbReference>
<keyword evidence="3" id="KW-0472">Membrane</keyword>